<dbReference type="InterPro" id="IPR038058">
    <property type="entry name" value="PhnH-like_sp"/>
</dbReference>
<dbReference type="GO" id="GO:0019634">
    <property type="term" value="P:organic phosphonate metabolic process"/>
    <property type="evidence" value="ECO:0007669"/>
    <property type="project" value="InterPro"/>
</dbReference>
<reference evidence="1 2" key="1">
    <citation type="journal article" date="2015" name="Int. J. Syst. Evol. Microbiol.">
        <title>Roseomonas oryzae sp. nov., isolated from paddy rhizosphere soil.</title>
        <authorList>
            <person name="Ramaprasad E.V."/>
            <person name="Sasikala Ch."/>
            <person name="Ramana Ch.V."/>
        </authorList>
    </citation>
    <scope>NUCLEOTIDE SEQUENCE [LARGE SCALE GENOMIC DNA]</scope>
    <source>
        <strain evidence="1 2">KCTC 42542</strain>
    </source>
</reference>
<dbReference type="GO" id="GO:0016829">
    <property type="term" value="F:lyase activity"/>
    <property type="evidence" value="ECO:0007669"/>
    <property type="project" value="UniProtKB-KW"/>
</dbReference>
<dbReference type="Pfam" id="PF05845">
    <property type="entry name" value="PhnH"/>
    <property type="match status" value="1"/>
</dbReference>
<dbReference type="PIRSF" id="PIRSF020680">
    <property type="entry name" value="PhnH"/>
    <property type="match status" value="1"/>
</dbReference>
<evidence type="ECO:0000313" key="1">
    <source>
        <dbReference type="EMBL" id="KAA2211484.1"/>
    </source>
</evidence>
<dbReference type="OrthoDB" id="9814509at2"/>
<dbReference type="EMBL" id="VUKA01000025">
    <property type="protein sequence ID" value="KAA2211484.1"/>
    <property type="molecule type" value="Genomic_DNA"/>
</dbReference>
<dbReference type="Gene3D" id="3.40.50.11310">
    <property type="entry name" value="Bacterial phosphonate metabolism protein PhnH"/>
    <property type="match status" value="1"/>
</dbReference>
<sequence length="188" mass="19932">MRPGFHDPVPEAQGCFRAMLDAMSRPGRVHTLDVALDAPPPLAPATAAVLLTLADAETSLHLMPDGAAAGDWVRFHCGSAPASLPEASFVLSLGIHPPLSALRQGSEEAPEQGATLICQVRSLTEGEGWRLAGPGIRDFHHLRVEGLAADFLQQWAAQRPAFPRGVDIILCAGRQLAALPRTVTIEEG</sequence>
<dbReference type="AlphaFoldDB" id="A0A5B2TBP9"/>
<name>A0A5B2TBP9_9PROT</name>
<proteinExistence type="predicted"/>
<dbReference type="InterPro" id="IPR008772">
    <property type="entry name" value="Phosphonate_metab_PhnH"/>
</dbReference>
<keyword evidence="2" id="KW-1185">Reference proteome</keyword>
<dbReference type="Proteomes" id="UP000322110">
    <property type="component" value="Unassembled WGS sequence"/>
</dbReference>
<comment type="caution">
    <text evidence="1">The sequence shown here is derived from an EMBL/GenBank/DDBJ whole genome shotgun (WGS) entry which is preliminary data.</text>
</comment>
<dbReference type="SUPFAM" id="SSF159709">
    <property type="entry name" value="PhnH-like"/>
    <property type="match status" value="1"/>
</dbReference>
<protein>
    <submittedName>
        <fullName evidence="1">Phosphonate C-P lyase system protein PhnH</fullName>
    </submittedName>
</protein>
<gene>
    <name evidence="1" type="primary">phnH</name>
    <name evidence="1" type="ORF">F0Q34_19855</name>
</gene>
<organism evidence="1 2">
    <name type="scientific">Teichococcus oryzae</name>
    <dbReference type="NCBI Taxonomy" id="1608942"/>
    <lineage>
        <taxon>Bacteria</taxon>
        <taxon>Pseudomonadati</taxon>
        <taxon>Pseudomonadota</taxon>
        <taxon>Alphaproteobacteria</taxon>
        <taxon>Acetobacterales</taxon>
        <taxon>Roseomonadaceae</taxon>
        <taxon>Roseomonas</taxon>
    </lineage>
</organism>
<accession>A0A5B2TBP9</accession>
<dbReference type="NCBIfam" id="TIGR03292">
    <property type="entry name" value="PhnH_redo"/>
    <property type="match status" value="1"/>
</dbReference>
<keyword evidence="1" id="KW-0456">Lyase</keyword>
<evidence type="ECO:0000313" key="2">
    <source>
        <dbReference type="Proteomes" id="UP000322110"/>
    </source>
</evidence>